<proteinExistence type="predicted"/>
<feature type="transmembrane region" description="Helical" evidence="9">
    <location>
        <begin position="404"/>
        <end position="424"/>
    </location>
</feature>
<feature type="transmembrane region" description="Helical" evidence="9">
    <location>
        <begin position="464"/>
        <end position="484"/>
    </location>
</feature>
<feature type="transmembrane region" description="Helical" evidence="9">
    <location>
        <begin position="330"/>
        <end position="349"/>
    </location>
</feature>
<name>A0ABU1IZ02_9BACL</name>
<keyword evidence="2" id="KW-1003">Cell membrane</keyword>
<comment type="catalytic activity">
    <reaction evidence="8">
        <text>3',5'-cyclic UMP + H2O = UMP + H(+)</text>
        <dbReference type="Rhea" id="RHEA:70575"/>
        <dbReference type="ChEBI" id="CHEBI:15377"/>
        <dbReference type="ChEBI" id="CHEBI:15378"/>
        <dbReference type="ChEBI" id="CHEBI:57865"/>
        <dbReference type="ChEBI" id="CHEBI:184387"/>
    </reaction>
    <physiologicalReaction direction="left-to-right" evidence="8">
        <dbReference type="Rhea" id="RHEA:70576"/>
    </physiologicalReaction>
</comment>
<dbReference type="InterPro" id="IPR052159">
    <property type="entry name" value="Competence_DNA_uptake"/>
</dbReference>
<feature type="chain" id="PRO_5047414755" evidence="10">
    <location>
        <begin position="24"/>
        <end position="955"/>
    </location>
</feature>
<comment type="function">
    <text evidence="7">Counteracts the endogenous Pycsar antiviral defense system. Phosphodiesterase that enables metal-dependent hydrolysis of host cyclic nucleotide Pycsar defense signals such as cCMP and cUMP.</text>
</comment>
<evidence type="ECO:0000259" key="12">
    <source>
        <dbReference type="Pfam" id="PF03772"/>
    </source>
</evidence>
<dbReference type="Pfam" id="PF03772">
    <property type="entry name" value="Competence"/>
    <property type="match status" value="1"/>
</dbReference>
<dbReference type="SUPFAM" id="SSF56281">
    <property type="entry name" value="Metallo-hydrolase/oxidoreductase"/>
    <property type="match status" value="1"/>
</dbReference>
<evidence type="ECO:0000313" key="14">
    <source>
        <dbReference type="EMBL" id="MDR6244156.1"/>
    </source>
</evidence>
<accession>A0ABU1IZ02</accession>
<evidence type="ECO:0000259" key="13">
    <source>
        <dbReference type="Pfam" id="PF13567"/>
    </source>
</evidence>
<dbReference type="EMBL" id="JAVDQH010000007">
    <property type="protein sequence ID" value="MDR6244156.1"/>
    <property type="molecule type" value="Genomic_DNA"/>
</dbReference>
<evidence type="ECO:0000256" key="5">
    <source>
        <dbReference type="ARBA" id="ARBA00023136"/>
    </source>
</evidence>
<dbReference type="InterPro" id="IPR004477">
    <property type="entry name" value="ComEC_N"/>
</dbReference>
<feature type="transmembrane region" description="Helical" evidence="9">
    <location>
        <begin position="614"/>
        <end position="633"/>
    </location>
</feature>
<evidence type="ECO:0000313" key="15">
    <source>
        <dbReference type="Proteomes" id="UP001185028"/>
    </source>
</evidence>
<evidence type="ECO:0000256" key="6">
    <source>
        <dbReference type="ARBA" id="ARBA00034221"/>
    </source>
</evidence>
<keyword evidence="4 9" id="KW-1133">Transmembrane helix</keyword>
<feature type="signal peptide" evidence="10">
    <location>
        <begin position="1"/>
        <end position="23"/>
    </location>
</feature>
<dbReference type="RefSeq" id="WP_188776318.1">
    <property type="nucleotide sequence ID" value="NZ_BMMB01000006.1"/>
</dbReference>
<dbReference type="InterPro" id="IPR025405">
    <property type="entry name" value="DUF4131"/>
</dbReference>
<keyword evidence="10" id="KW-0732">Signal</keyword>
<keyword evidence="5 9" id="KW-0472">Membrane</keyword>
<feature type="transmembrane region" description="Helical" evidence="9">
    <location>
        <begin position="433"/>
        <end position="452"/>
    </location>
</feature>
<comment type="catalytic activity">
    <reaction evidence="6">
        <text>3',5'-cyclic CMP + H2O = CMP + H(+)</text>
        <dbReference type="Rhea" id="RHEA:72675"/>
        <dbReference type="ChEBI" id="CHEBI:15377"/>
        <dbReference type="ChEBI" id="CHEBI:15378"/>
        <dbReference type="ChEBI" id="CHEBI:58003"/>
        <dbReference type="ChEBI" id="CHEBI:60377"/>
    </reaction>
    <physiologicalReaction direction="left-to-right" evidence="6">
        <dbReference type="Rhea" id="RHEA:72676"/>
    </physiologicalReaction>
</comment>
<feature type="domain" description="Metallo-beta-lactamase" evidence="11">
    <location>
        <begin position="648"/>
        <end position="900"/>
    </location>
</feature>
<dbReference type="Proteomes" id="UP001185028">
    <property type="component" value="Unassembled WGS sequence"/>
</dbReference>
<evidence type="ECO:0000256" key="10">
    <source>
        <dbReference type="SAM" id="SignalP"/>
    </source>
</evidence>
<feature type="domain" description="DUF4131" evidence="13">
    <location>
        <begin position="34"/>
        <end position="233"/>
    </location>
</feature>
<feature type="transmembrane region" description="Helical" evidence="9">
    <location>
        <begin position="522"/>
        <end position="542"/>
    </location>
</feature>
<sequence>MTMMQTRPLVVLCIAWMAGNACAALLPGSTFWLVWWGLIILTGLGITTIWLAMRTQRKASFTGTPAIKMRAILLVMAVFILAAAYWHWNDARNISQLPTILYESNADLIGQQIEATGVIAGHIDIDGDRVRFPLEVYRLQPFESAVAEDATTHSLDHSEASISLPEREMVMIQLKLAHKEELQRVYAWQRGDQIAVKGSWKEPGVARNFGTFDYAQYLRKQHIHWMLEAGGADSLRAEELSLSLWSKTKGMLLSWNDHVRKQLGEQIAQIFWTADQGYMKGLLIGDTDDIDPESFAAFSRLGLTHILAISGLHIAIYVGLLLWLLRRIGLTKESACLIVMIVLPFYVLLTGASPSAIRAGLMGMIGLYLASRGLLKDGLHILCLVGWMMLVYEPYYLLDVSFQLSFAVTAGLIIYVPLLSALLVKLPARIRSAIAMTLVAQFISFPLTIYYFNQFSLLSFLANFLLVPVSGLLVLPIGSLALVLSYVWLPAGVWLGSCVSWLNTCCFWLVDLLDALPGMFTIWASPGLWLMLSYYGLLYAALRWMRDIQQWLEQHRDDPMYASPSKSLRTATFQSLSTTAHMTQMPSDQPAISFWKLYIRRGLHWRIGWTRHRLVLLPVMLIGIILLLGSWYYSPHYGRDGIVQFLDIGQGDSILITTPAGKHILVDGGGTVNFQQSGQEWRHRKQPYEVGNKLLVPLLKKRGVHELDAVIATHWDQDHVGGLQAVIESIPVRQFLFNGTMPDNHQRDEMIRLLLDKKIPMYAPVAGMSMQPDSATRLDFLAPAASSSQSAAWTSPTAITKGNGAATMTQQQAMLAAPLPVRENQNLYSLVFMLTLNGSHMLFTGDADTTEEQSILNELQLPTLAMPIDVLKVGHHGSKTSTSAEWLTYWKPQLSVISAGVNNRYGHPKQEVLDRLAAVHSTIARTDQQGEIQIRIDASGHMSVRSMLEGKMPAQ</sequence>
<feature type="transmembrane region" description="Helical" evidence="9">
    <location>
        <begin position="302"/>
        <end position="323"/>
    </location>
</feature>
<dbReference type="PANTHER" id="PTHR30619:SF1">
    <property type="entry name" value="RECOMBINATION PROTEIN 2"/>
    <property type="match status" value="1"/>
</dbReference>
<dbReference type="Pfam" id="PF00753">
    <property type="entry name" value="Lactamase_B"/>
    <property type="match status" value="1"/>
</dbReference>
<evidence type="ECO:0000256" key="4">
    <source>
        <dbReference type="ARBA" id="ARBA00022989"/>
    </source>
</evidence>
<evidence type="ECO:0000256" key="7">
    <source>
        <dbReference type="ARBA" id="ARBA00034301"/>
    </source>
</evidence>
<feature type="transmembrane region" description="Helical" evidence="9">
    <location>
        <begin position="71"/>
        <end position="88"/>
    </location>
</feature>
<dbReference type="InterPro" id="IPR035681">
    <property type="entry name" value="ComA-like_MBL"/>
</dbReference>
<evidence type="ECO:0000259" key="11">
    <source>
        <dbReference type="Pfam" id="PF00753"/>
    </source>
</evidence>
<reference evidence="14 15" key="1">
    <citation type="submission" date="2023-07" db="EMBL/GenBank/DDBJ databases">
        <title>Genomic Encyclopedia of Type Strains, Phase IV (KMG-IV): sequencing the most valuable type-strain genomes for metagenomic binning, comparative biology and taxonomic classification.</title>
        <authorList>
            <person name="Goeker M."/>
        </authorList>
    </citation>
    <scope>NUCLEOTIDE SEQUENCE [LARGE SCALE GENOMIC DNA]</scope>
    <source>
        <strain evidence="14 15">DSM 22170</strain>
    </source>
</reference>
<evidence type="ECO:0000256" key="1">
    <source>
        <dbReference type="ARBA" id="ARBA00004651"/>
    </source>
</evidence>
<dbReference type="PANTHER" id="PTHR30619">
    <property type="entry name" value="DNA INTERNALIZATION/COMPETENCE PROTEIN COMEC/REC2"/>
    <property type="match status" value="1"/>
</dbReference>
<keyword evidence="15" id="KW-1185">Reference proteome</keyword>
<dbReference type="Pfam" id="PF13567">
    <property type="entry name" value="DUF4131"/>
    <property type="match status" value="1"/>
</dbReference>
<comment type="subcellular location">
    <subcellularLocation>
        <location evidence="1">Cell membrane</location>
        <topology evidence="1">Multi-pass membrane protein</topology>
    </subcellularLocation>
</comment>
<comment type="caution">
    <text evidence="14">The sequence shown here is derived from an EMBL/GenBank/DDBJ whole genome shotgun (WGS) entry which is preliminary data.</text>
</comment>
<keyword evidence="3 9" id="KW-0812">Transmembrane</keyword>
<feature type="domain" description="ComEC/Rec2-related protein" evidence="12">
    <location>
        <begin position="282"/>
        <end position="545"/>
    </location>
</feature>
<feature type="transmembrane region" description="Helical" evidence="9">
    <location>
        <begin position="491"/>
        <end position="510"/>
    </location>
</feature>
<evidence type="ECO:0000256" key="8">
    <source>
        <dbReference type="ARBA" id="ARBA00048505"/>
    </source>
</evidence>
<dbReference type="NCBIfam" id="TIGR00360">
    <property type="entry name" value="ComEC_N-term"/>
    <property type="match status" value="1"/>
</dbReference>
<dbReference type="CDD" id="cd07731">
    <property type="entry name" value="ComA-like_MBL-fold"/>
    <property type="match status" value="1"/>
</dbReference>
<dbReference type="InterPro" id="IPR001279">
    <property type="entry name" value="Metallo-B-lactamas"/>
</dbReference>
<organism evidence="14 15">
    <name type="scientific">Paenibacillus hunanensis</name>
    <dbReference type="NCBI Taxonomy" id="539262"/>
    <lineage>
        <taxon>Bacteria</taxon>
        <taxon>Bacillati</taxon>
        <taxon>Bacillota</taxon>
        <taxon>Bacilli</taxon>
        <taxon>Bacillales</taxon>
        <taxon>Paenibacillaceae</taxon>
        <taxon>Paenibacillus</taxon>
    </lineage>
</organism>
<evidence type="ECO:0000256" key="9">
    <source>
        <dbReference type="SAM" id="Phobius"/>
    </source>
</evidence>
<evidence type="ECO:0000256" key="3">
    <source>
        <dbReference type="ARBA" id="ARBA00022692"/>
    </source>
</evidence>
<dbReference type="Gene3D" id="3.60.15.10">
    <property type="entry name" value="Ribonuclease Z/Hydroxyacylglutathione hydrolase-like"/>
    <property type="match status" value="1"/>
</dbReference>
<gene>
    <name evidence="14" type="ORF">JOC58_002049</name>
</gene>
<feature type="transmembrane region" description="Helical" evidence="9">
    <location>
        <begin position="33"/>
        <end position="51"/>
    </location>
</feature>
<evidence type="ECO:0000256" key="2">
    <source>
        <dbReference type="ARBA" id="ARBA00022475"/>
    </source>
</evidence>
<dbReference type="InterPro" id="IPR036866">
    <property type="entry name" value="RibonucZ/Hydroxyglut_hydro"/>
</dbReference>
<protein>
    <submittedName>
        <fullName evidence="14">Competence protein ComEC</fullName>
    </submittedName>
</protein>